<dbReference type="CDD" id="cd01172">
    <property type="entry name" value="RfaE_like"/>
    <property type="match status" value="1"/>
</dbReference>
<dbReference type="Proteomes" id="UP001250932">
    <property type="component" value="Unassembled WGS sequence"/>
</dbReference>
<gene>
    <name evidence="4" type="primary">rfaE1</name>
    <name evidence="4" type="ORF">PPG34_02145</name>
</gene>
<dbReference type="InterPro" id="IPR029056">
    <property type="entry name" value="Ribokinase-like"/>
</dbReference>
<dbReference type="Gene3D" id="3.40.1190.20">
    <property type="match status" value="1"/>
</dbReference>
<organism evidence="4 5">
    <name type="scientific">Candidatus Nitronereus thalassa</name>
    <dbReference type="NCBI Taxonomy" id="3020898"/>
    <lineage>
        <taxon>Bacteria</taxon>
        <taxon>Pseudomonadati</taxon>
        <taxon>Nitrospirota</taxon>
        <taxon>Nitrospiria</taxon>
        <taxon>Nitrospirales</taxon>
        <taxon>Nitrospiraceae</taxon>
        <taxon>Candidatus Nitronereus</taxon>
    </lineage>
</organism>
<evidence type="ECO:0000313" key="5">
    <source>
        <dbReference type="Proteomes" id="UP001250932"/>
    </source>
</evidence>
<dbReference type="RefSeq" id="WP_313831491.1">
    <property type="nucleotide sequence ID" value="NZ_JAQOUE010000001.1"/>
</dbReference>
<accession>A0ABU3K427</accession>
<feature type="domain" description="Carbohydrate kinase PfkB" evidence="3">
    <location>
        <begin position="27"/>
        <end position="323"/>
    </location>
</feature>
<name>A0ABU3K427_9BACT</name>
<protein>
    <submittedName>
        <fullName evidence="4">D-glycero-beta-D-manno-heptose-7-phosphate kinase</fullName>
    </submittedName>
</protein>
<dbReference type="Pfam" id="PF00294">
    <property type="entry name" value="PfkB"/>
    <property type="match status" value="1"/>
</dbReference>
<dbReference type="InterPro" id="IPR011913">
    <property type="entry name" value="RfaE_dom_I"/>
</dbReference>
<sequence>MKRNTSCLSAIPPNTLVPYLRRFSRGHVLVIGDLMLDHYIWGAVSRISPEAPVPIVHVERESLRLGGAANVYNNVLSLGGQAEVCGVIGDDETGKLLLKELGSQRRLPPGIVLDASRPTTRKARIVAHSQQVVRYDVEQRQDISQSIARRILKHVDTRLNAISCIVISDYAKGVITPSLMEHVGRLARSRNIPIIVDPKVDHFPFYAGVTVITPNHTEAQQAAGLSGHDHDAIHDIGHLLRQKLGCEAVLVTRGEQGMSLCESHGSSLHIPTMARQVYDVTGAGDTVVSTLALAMSVGASIQDASILANYAAGVVVGQVGTASITRAQLKEAIQHSHE</sequence>
<dbReference type="InterPro" id="IPR011611">
    <property type="entry name" value="PfkB_dom"/>
</dbReference>
<keyword evidence="2 4" id="KW-0418">Kinase</keyword>
<comment type="caution">
    <text evidence="4">The sequence shown here is derived from an EMBL/GenBank/DDBJ whole genome shotgun (WGS) entry which is preliminary data.</text>
</comment>
<evidence type="ECO:0000256" key="1">
    <source>
        <dbReference type="ARBA" id="ARBA00022679"/>
    </source>
</evidence>
<dbReference type="NCBIfam" id="TIGR02198">
    <property type="entry name" value="rfaE_dom_I"/>
    <property type="match status" value="1"/>
</dbReference>
<dbReference type="PANTHER" id="PTHR46969:SF1">
    <property type="entry name" value="BIFUNCTIONAL PROTEIN HLDE"/>
    <property type="match status" value="1"/>
</dbReference>
<keyword evidence="5" id="KW-1185">Reference proteome</keyword>
<keyword evidence="1" id="KW-0808">Transferase</keyword>
<evidence type="ECO:0000256" key="2">
    <source>
        <dbReference type="ARBA" id="ARBA00022777"/>
    </source>
</evidence>
<dbReference type="EMBL" id="JAQOUE010000001">
    <property type="protein sequence ID" value="MDT7041133.1"/>
    <property type="molecule type" value="Genomic_DNA"/>
</dbReference>
<reference evidence="4 5" key="1">
    <citation type="journal article" date="2023" name="ISME J.">
        <title>Cultivation and genomic characterization of novel and ubiquitous marine nitrite-oxidizing bacteria from the Nitrospirales.</title>
        <authorList>
            <person name="Mueller A.J."/>
            <person name="Daebeler A."/>
            <person name="Herbold C.W."/>
            <person name="Kirkegaard R.H."/>
            <person name="Daims H."/>
        </authorList>
    </citation>
    <scope>NUCLEOTIDE SEQUENCE [LARGE SCALE GENOMIC DNA]</scope>
    <source>
        <strain evidence="4 5">EB</strain>
    </source>
</reference>
<dbReference type="PANTHER" id="PTHR46969">
    <property type="entry name" value="BIFUNCTIONAL PROTEIN HLDE"/>
    <property type="match status" value="1"/>
</dbReference>
<evidence type="ECO:0000313" key="4">
    <source>
        <dbReference type="EMBL" id="MDT7041133.1"/>
    </source>
</evidence>
<proteinExistence type="predicted"/>
<dbReference type="GO" id="GO:0016301">
    <property type="term" value="F:kinase activity"/>
    <property type="evidence" value="ECO:0007669"/>
    <property type="project" value="UniProtKB-KW"/>
</dbReference>
<dbReference type="SUPFAM" id="SSF53613">
    <property type="entry name" value="Ribokinase-like"/>
    <property type="match status" value="1"/>
</dbReference>
<evidence type="ECO:0000259" key="3">
    <source>
        <dbReference type="Pfam" id="PF00294"/>
    </source>
</evidence>